<feature type="compositionally biased region" description="Basic and acidic residues" evidence="1">
    <location>
        <begin position="224"/>
        <end position="239"/>
    </location>
</feature>
<dbReference type="AlphaFoldDB" id="A0A9P5VLY9"/>
<dbReference type="Pfam" id="PF08287">
    <property type="entry name" value="DASH_Spc19"/>
    <property type="match status" value="1"/>
</dbReference>
<evidence type="ECO:0000256" key="1">
    <source>
        <dbReference type="SAM" id="MobiDB-lite"/>
    </source>
</evidence>
<feature type="region of interest" description="Disordered" evidence="1">
    <location>
        <begin position="132"/>
        <end position="151"/>
    </location>
</feature>
<protein>
    <submittedName>
        <fullName evidence="2">Uncharacterized protein</fullName>
    </submittedName>
</protein>
<accession>A0A9P5VLY9</accession>
<dbReference type="InterPro" id="IPR013251">
    <property type="entry name" value="DASH_Spc19"/>
</dbReference>
<proteinExistence type="predicted"/>
<feature type="region of interest" description="Disordered" evidence="1">
    <location>
        <begin position="1"/>
        <end position="21"/>
    </location>
</feature>
<feature type="compositionally biased region" description="Polar residues" evidence="1">
    <location>
        <begin position="12"/>
        <end position="21"/>
    </location>
</feature>
<dbReference type="Proteomes" id="UP000696485">
    <property type="component" value="Unassembled WGS sequence"/>
</dbReference>
<organism evidence="2 3">
    <name type="scientific">Podila minutissima</name>
    <dbReference type="NCBI Taxonomy" id="64525"/>
    <lineage>
        <taxon>Eukaryota</taxon>
        <taxon>Fungi</taxon>
        <taxon>Fungi incertae sedis</taxon>
        <taxon>Mucoromycota</taxon>
        <taxon>Mortierellomycotina</taxon>
        <taxon>Mortierellomycetes</taxon>
        <taxon>Mortierellales</taxon>
        <taxon>Mortierellaceae</taxon>
        <taxon>Podila</taxon>
    </lineage>
</organism>
<dbReference type="EMBL" id="JAAAUY010000285">
    <property type="protein sequence ID" value="KAF9332049.1"/>
    <property type="molecule type" value="Genomic_DNA"/>
</dbReference>
<sequence length="448" mass="50864">MEDGVGLRYSQGPGNNTHRPQTYNQFGFSTMGRRSLAPGPFRSGGIASNASYTLSALQRCVATLQQSDKTQHDLVSEYDIATARAAVAKDAAPQLHTLLERAQDIVLEMEAQEQVLLARLQRAKEEQERLLAQQTTSTARNKKGGHTSDAKRLESLVKRKDELSLTALEIEEVMDQKREEFRVLLVKAQQQPAHTGASMAGKGAANVGGSFGSGKRTKRNPTNESRELSQMQDERRKEIARRTQALEAIDRDIQAQRKQIADLQTKKGQGSRPPKQEYNPTVPWEKYGKHFNFLESVLHSEIKANTRDKDAVEEAFERLMLNYTREIETRMAVSDKEGARLKRDKLRKVSQMRNLCKQLFPSDNIGQTMVRVLELLTENPQNEVYHRDLVQNEFPPEEERRHNLGRVITILKQISVIELVLESRVEETGEHAEAQEEGQLILRIKFDD</sequence>
<feature type="region of interest" description="Disordered" evidence="1">
    <location>
        <begin position="258"/>
        <end position="283"/>
    </location>
</feature>
<reference evidence="2" key="1">
    <citation type="journal article" date="2020" name="Fungal Divers.">
        <title>Resolving the Mortierellaceae phylogeny through synthesis of multi-gene phylogenetics and phylogenomics.</title>
        <authorList>
            <person name="Vandepol N."/>
            <person name="Liber J."/>
            <person name="Desiro A."/>
            <person name="Na H."/>
            <person name="Kennedy M."/>
            <person name="Barry K."/>
            <person name="Grigoriev I.V."/>
            <person name="Miller A.N."/>
            <person name="O'Donnell K."/>
            <person name="Stajich J.E."/>
            <person name="Bonito G."/>
        </authorList>
    </citation>
    <scope>NUCLEOTIDE SEQUENCE</scope>
    <source>
        <strain evidence="2">NVP1</strain>
    </source>
</reference>
<evidence type="ECO:0000313" key="2">
    <source>
        <dbReference type="EMBL" id="KAF9332049.1"/>
    </source>
</evidence>
<name>A0A9P5VLY9_9FUNG</name>
<feature type="region of interest" description="Disordered" evidence="1">
    <location>
        <begin position="193"/>
        <end position="239"/>
    </location>
</feature>
<gene>
    <name evidence="2" type="ORF">BG006_005086</name>
</gene>
<keyword evidence="3" id="KW-1185">Reference proteome</keyword>
<comment type="caution">
    <text evidence="2">The sequence shown here is derived from an EMBL/GenBank/DDBJ whole genome shotgun (WGS) entry which is preliminary data.</text>
</comment>
<evidence type="ECO:0000313" key="3">
    <source>
        <dbReference type="Proteomes" id="UP000696485"/>
    </source>
</evidence>